<dbReference type="CDD" id="cd12148">
    <property type="entry name" value="fungal_TF_MHR"/>
    <property type="match status" value="1"/>
</dbReference>
<dbReference type="GO" id="GO:0005634">
    <property type="term" value="C:nucleus"/>
    <property type="evidence" value="ECO:0007669"/>
    <property type="project" value="UniProtKB-SubCell"/>
</dbReference>
<evidence type="ECO:0000313" key="9">
    <source>
        <dbReference type="Proteomes" id="UP000245699"/>
    </source>
</evidence>
<dbReference type="GO" id="GO:0006351">
    <property type="term" value="P:DNA-templated transcription"/>
    <property type="evidence" value="ECO:0007669"/>
    <property type="project" value="InterPro"/>
</dbReference>
<keyword evidence="2" id="KW-0479">Metal-binding</keyword>
<feature type="compositionally biased region" description="Basic and acidic residues" evidence="6">
    <location>
        <begin position="795"/>
        <end position="829"/>
    </location>
</feature>
<evidence type="ECO:0000259" key="7">
    <source>
        <dbReference type="Pfam" id="PF04082"/>
    </source>
</evidence>
<comment type="caution">
    <text evidence="8">The sequence shown here is derived from an EMBL/GenBank/DDBJ whole genome shotgun (WGS) entry which is preliminary data.</text>
</comment>
<feature type="domain" description="Xylanolytic transcriptional activator regulatory" evidence="7">
    <location>
        <begin position="60"/>
        <end position="223"/>
    </location>
</feature>
<keyword evidence="9" id="KW-1185">Reference proteome</keyword>
<evidence type="ECO:0000256" key="3">
    <source>
        <dbReference type="ARBA" id="ARBA00023015"/>
    </source>
</evidence>
<evidence type="ECO:0000256" key="1">
    <source>
        <dbReference type="ARBA" id="ARBA00004123"/>
    </source>
</evidence>
<evidence type="ECO:0000256" key="2">
    <source>
        <dbReference type="ARBA" id="ARBA00022723"/>
    </source>
</evidence>
<dbReference type="GO" id="GO:0000981">
    <property type="term" value="F:DNA-binding transcription factor activity, RNA polymerase II-specific"/>
    <property type="evidence" value="ECO:0007669"/>
    <property type="project" value="InterPro"/>
</dbReference>
<gene>
    <name evidence="8" type="ORF">BB559_000558</name>
</gene>
<organism evidence="8 9">
    <name type="scientific">Furculomyces boomerangus</name>
    <dbReference type="NCBI Taxonomy" id="61424"/>
    <lineage>
        <taxon>Eukaryota</taxon>
        <taxon>Fungi</taxon>
        <taxon>Fungi incertae sedis</taxon>
        <taxon>Zoopagomycota</taxon>
        <taxon>Kickxellomycotina</taxon>
        <taxon>Harpellomycetes</taxon>
        <taxon>Harpellales</taxon>
        <taxon>Harpellaceae</taxon>
        <taxon>Furculomyces</taxon>
    </lineage>
</organism>
<keyword evidence="5" id="KW-0539">Nucleus</keyword>
<dbReference type="PANTHER" id="PTHR47338:SF5">
    <property type="entry name" value="ZN(II)2CYS6 TRANSCRIPTION FACTOR (EUROFUNG)"/>
    <property type="match status" value="1"/>
</dbReference>
<evidence type="ECO:0000313" key="8">
    <source>
        <dbReference type="EMBL" id="PVU99585.1"/>
    </source>
</evidence>
<dbReference type="OrthoDB" id="2123952at2759"/>
<dbReference type="InterPro" id="IPR007219">
    <property type="entry name" value="XnlR_reg_dom"/>
</dbReference>
<sequence length="829" mass="95059">MSHTRNALDPSPPQDCPGNPPISPKLPPNSTIIAVVFALLYSSPISMAPLRVPHFIRSLSNNLVPKHLICSFLASGLKYLFPKRSKDQLLLENTYAKYSLDFISENSDSLDINIIWSSLVLSEHYISLANDSLSSQLSGNAFTLAIKLNLHKVDSPKKPDPNITTYFHPEFKRRVWWMSYIYESTINPFSGSIEKYPTFEINVNFPKNDLWWKFGGPEPDCPPNLLSLNTLANSSINNKNKVDHLANFCKLHILASQISSFVNTRWLHKPNNDFYHQLKLYEQQVNQMFAHVDNTYSIKDLSLLSSQNINPSSVDSIATIEPILFQYSTRIILSNTAMLLFQSELVSPKLASVPKERIVFAKNKCIQYSVEQASLYNKLTKNLQPNMIPAILETRIMRPTLVLLECITIKDHPLKEEINSSYSHILSFLKFSNPYFDAQSNYTNFFDFCKYTRSLFHEQKDFDRHINSVLLNYDSSVSDLFPWILPKLSSIQKLNYNIFNSLQLPNNCNFEKSGIQESIQKENIIPEIPNIQKTSSNHLKIPSSLDLNKLFEIENIDKFSDISFYCSNDSTIPKSLVQKKPIQKERNFGIGSDNQFSMFLKNTSRKKHTQVKHDKMIPLKGNPDKTPELQDKKILVVNKSADLASAAFDFDKIINGILPDLLQKEEIANLEQIYSPTSTIVKRKSDNEVENLHEDVSSSMSFTSSITNVLSPKSSINETMSHTNKLVGKMCKDIVQDIDVQQDLFEIIDDNNESYIPSSISEFTSDQYKKKLLKQEMEINYLKSMINKPEKQRKKGELSKTNKKERLKIREYNPYKKRKKSDDSRDSES</sequence>
<evidence type="ECO:0000256" key="6">
    <source>
        <dbReference type="SAM" id="MobiDB-lite"/>
    </source>
</evidence>
<proteinExistence type="predicted"/>
<comment type="subcellular location">
    <subcellularLocation>
        <location evidence="1">Nucleus</location>
    </subcellularLocation>
</comment>
<dbReference type="AlphaFoldDB" id="A0A2T9Z4P6"/>
<accession>A0A2T9Z4P6</accession>
<feature type="region of interest" description="Disordered" evidence="6">
    <location>
        <begin position="785"/>
        <end position="829"/>
    </location>
</feature>
<dbReference type="GO" id="GO:0003677">
    <property type="term" value="F:DNA binding"/>
    <property type="evidence" value="ECO:0007669"/>
    <property type="project" value="InterPro"/>
</dbReference>
<dbReference type="PANTHER" id="PTHR47338">
    <property type="entry name" value="ZN(II)2CYS6 TRANSCRIPTION FACTOR (EUROFUNG)-RELATED"/>
    <property type="match status" value="1"/>
</dbReference>
<reference evidence="8 9" key="1">
    <citation type="journal article" date="2018" name="MBio">
        <title>Comparative Genomics Reveals the Core Gene Toolbox for the Fungus-Insect Symbiosis.</title>
        <authorList>
            <person name="Wang Y."/>
            <person name="Stata M."/>
            <person name="Wang W."/>
            <person name="Stajich J.E."/>
            <person name="White M.M."/>
            <person name="Moncalvo J.M."/>
        </authorList>
    </citation>
    <scope>NUCLEOTIDE SEQUENCE [LARGE SCALE GENOMIC DNA]</scope>
    <source>
        <strain evidence="8 9">AUS-77-4</strain>
    </source>
</reference>
<dbReference type="Pfam" id="PF04082">
    <property type="entry name" value="Fungal_trans"/>
    <property type="match status" value="1"/>
</dbReference>
<feature type="region of interest" description="Disordered" evidence="6">
    <location>
        <begin position="1"/>
        <end position="25"/>
    </location>
</feature>
<feature type="compositionally biased region" description="Pro residues" evidence="6">
    <location>
        <begin position="10"/>
        <end position="25"/>
    </location>
</feature>
<dbReference type="InterPro" id="IPR050815">
    <property type="entry name" value="TF_fung"/>
</dbReference>
<dbReference type="EMBL" id="MBFT01000027">
    <property type="protein sequence ID" value="PVU99585.1"/>
    <property type="molecule type" value="Genomic_DNA"/>
</dbReference>
<keyword evidence="4" id="KW-0804">Transcription</keyword>
<evidence type="ECO:0000256" key="5">
    <source>
        <dbReference type="ARBA" id="ARBA00023242"/>
    </source>
</evidence>
<name>A0A2T9Z4P6_9FUNG</name>
<dbReference type="GO" id="GO:0008270">
    <property type="term" value="F:zinc ion binding"/>
    <property type="evidence" value="ECO:0007669"/>
    <property type="project" value="InterPro"/>
</dbReference>
<dbReference type="Proteomes" id="UP000245699">
    <property type="component" value="Unassembled WGS sequence"/>
</dbReference>
<keyword evidence="3" id="KW-0805">Transcription regulation</keyword>
<protein>
    <recommendedName>
        <fullName evidence="7">Xylanolytic transcriptional activator regulatory domain-containing protein</fullName>
    </recommendedName>
</protein>
<evidence type="ECO:0000256" key="4">
    <source>
        <dbReference type="ARBA" id="ARBA00023163"/>
    </source>
</evidence>